<sequence>MDLAGIIGIINAKFGEDFVSIDEEVSTDTVRLTPEQWGQLAPFLRETPELFFDAMMCITGIDEGVESENLAVVYNLHSMKHNHKLEIYVSTPKSVPKVPSVEQIWRIADWFEREVFDMYGIEFDGHRDLRRILLPSDWEGFPLRKDYEFPETWHGIVVDKMKEGWE</sequence>
<dbReference type="InterPro" id="IPR037232">
    <property type="entry name" value="NADH_quin_OxRdtase_su_C/D-like"/>
</dbReference>
<feature type="domain" description="NADH:ubiquinone oxidoreductase 30kDa subunit" evidence="3">
    <location>
        <begin position="31"/>
        <end position="150"/>
    </location>
</feature>
<name>A0A381XY20_9ZZZZ</name>
<dbReference type="GO" id="GO:0008137">
    <property type="term" value="F:NADH dehydrogenase (ubiquinone) activity"/>
    <property type="evidence" value="ECO:0007669"/>
    <property type="project" value="InterPro"/>
</dbReference>
<dbReference type="GO" id="GO:0016651">
    <property type="term" value="F:oxidoreductase activity, acting on NAD(P)H"/>
    <property type="evidence" value="ECO:0007669"/>
    <property type="project" value="InterPro"/>
</dbReference>
<accession>A0A381XY20</accession>
<evidence type="ECO:0000313" key="4">
    <source>
        <dbReference type="EMBL" id="SVA69067.1"/>
    </source>
</evidence>
<keyword evidence="2" id="KW-0813">Transport</keyword>
<reference evidence="4" key="1">
    <citation type="submission" date="2018-05" db="EMBL/GenBank/DDBJ databases">
        <authorList>
            <person name="Lanie J.A."/>
            <person name="Ng W.-L."/>
            <person name="Kazmierczak K.M."/>
            <person name="Andrzejewski T.M."/>
            <person name="Davidsen T.M."/>
            <person name="Wayne K.J."/>
            <person name="Tettelin H."/>
            <person name="Glass J.I."/>
            <person name="Rusch D."/>
            <person name="Podicherti R."/>
            <person name="Tsui H.-C.T."/>
            <person name="Winkler M.E."/>
        </authorList>
    </citation>
    <scope>NUCLEOTIDE SEQUENCE</scope>
</reference>
<dbReference type="InterPro" id="IPR020396">
    <property type="entry name" value="NADH_UbQ_OxRdtase_CS"/>
</dbReference>
<dbReference type="HAMAP" id="MF_01357">
    <property type="entry name" value="NDH1_NuoC"/>
    <property type="match status" value="1"/>
</dbReference>
<dbReference type="SUPFAM" id="SSF143243">
    <property type="entry name" value="Nqo5-like"/>
    <property type="match status" value="1"/>
</dbReference>
<comment type="similarity">
    <text evidence="1">Belongs to the complex I 30 kDa subunit family.</text>
</comment>
<dbReference type="NCBIfam" id="TIGR01961">
    <property type="entry name" value="NuoC_fam"/>
    <property type="match status" value="1"/>
</dbReference>
<dbReference type="PROSITE" id="PS00542">
    <property type="entry name" value="COMPLEX1_30K"/>
    <property type="match status" value="1"/>
</dbReference>
<evidence type="ECO:0000256" key="2">
    <source>
        <dbReference type="ARBA" id="ARBA00022448"/>
    </source>
</evidence>
<evidence type="ECO:0000259" key="3">
    <source>
        <dbReference type="Pfam" id="PF00329"/>
    </source>
</evidence>
<dbReference type="PANTHER" id="PTHR10884">
    <property type="entry name" value="NADH DEHYDROGENASE UBIQUINONE IRON-SULFUR PROTEIN 3"/>
    <property type="match status" value="1"/>
</dbReference>
<dbReference type="PANTHER" id="PTHR10884:SF14">
    <property type="entry name" value="NADH DEHYDROGENASE [UBIQUINONE] IRON-SULFUR PROTEIN 3, MITOCHONDRIAL"/>
    <property type="match status" value="1"/>
</dbReference>
<dbReference type="InterPro" id="IPR010218">
    <property type="entry name" value="NADH_DH_suC"/>
</dbReference>
<gene>
    <name evidence="4" type="ORF">METZ01_LOCUS121921</name>
</gene>
<dbReference type="EMBL" id="UINC01016617">
    <property type="protein sequence ID" value="SVA69067.1"/>
    <property type="molecule type" value="Genomic_DNA"/>
</dbReference>
<dbReference type="AlphaFoldDB" id="A0A381XY20"/>
<dbReference type="InterPro" id="IPR001268">
    <property type="entry name" value="NADH_UbQ_OxRdtase_30kDa_su"/>
</dbReference>
<protein>
    <recommendedName>
        <fullName evidence="3">NADH:ubiquinone oxidoreductase 30kDa subunit domain-containing protein</fullName>
    </recommendedName>
</protein>
<organism evidence="4">
    <name type="scientific">marine metagenome</name>
    <dbReference type="NCBI Taxonomy" id="408172"/>
    <lineage>
        <taxon>unclassified sequences</taxon>
        <taxon>metagenomes</taxon>
        <taxon>ecological metagenomes</taxon>
    </lineage>
</organism>
<dbReference type="Gene3D" id="3.30.460.80">
    <property type="entry name" value="NADH:ubiquinone oxidoreductase, 30kDa subunit"/>
    <property type="match status" value="1"/>
</dbReference>
<proteinExistence type="inferred from homology"/>
<evidence type="ECO:0000256" key="1">
    <source>
        <dbReference type="ARBA" id="ARBA00007569"/>
    </source>
</evidence>
<dbReference type="Pfam" id="PF00329">
    <property type="entry name" value="Complex1_30kDa"/>
    <property type="match status" value="1"/>
</dbReference>